<dbReference type="AlphaFoldDB" id="A0ABD0TYY9"/>
<dbReference type="EMBL" id="JANQDX010000019">
    <property type="protein sequence ID" value="KAL0904891.1"/>
    <property type="molecule type" value="Genomic_DNA"/>
</dbReference>
<keyword evidence="2" id="KW-1133">Transmembrane helix</keyword>
<accession>A0ABD0TYY9</accession>
<feature type="transmembrane region" description="Helical" evidence="2">
    <location>
        <begin position="68"/>
        <end position="92"/>
    </location>
</feature>
<evidence type="ECO:0000313" key="4">
    <source>
        <dbReference type="Proteomes" id="UP001552299"/>
    </source>
</evidence>
<evidence type="ECO:0000256" key="2">
    <source>
        <dbReference type="SAM" id="Phobius"/>
    </source>
</evidence>
<proteinExistence type="predicted"/>
<dbReference type="Proteomes" id="UP001552299">
    <property type="component" value="Unassembled WGS sequence"/>
</dbReference>
<protein>
    <submittedName>
        <fullName evidence="3">Uncharacterized protein</fullName>
    </submittedName>
</protein>
<evidence type="ECO:0000256" key="1">
    <source>
        <dbReference type="SAM" id="MobiDB-lite"/>
    </source>
</evidence>
<reference evidence="3 4" key="1">
    <citation type="journal article" date="2024" name="Plant Biotechnol. J.">
        <title>Dendrobium thyrsiflorum genome and its molecular insights into genes involved in important horticultural traits.</title>
        <authorList>
            <person name="Chen B."/>
            <person name="Wang J.Y."/>
            <person name="Zheng P.J."/>
            <person name="Li K.L."/>
            <person name="Liang Y.M."/>
            <person name="Chen X.F."/>
            <person name="Zhang C."/>
            <person name="Zhao X."/>
            <person name="He X."/>
            <person name="Zhang G.Q."/>
            <person name="Liu Z.J."/>
            <person name="Xu Q."/>
        </authorList>
    </citation>
    <scope>NUCLEOTIDE SEQUENCE [LARGE SCALE GENOMIC DNA]</scope>
    <source>
        <strain evidence="3">GZMU011</strain>
    </source>
</reference>
<feature type="region of interest" description="Disordered" evidence="1">
    <location>
        <begin position="1"/>
        <end position="25"/>
    </location>
</feature>
<organism evidence="3 4">
    <name type="scientific">Dendrobium thyrsiflorum</name>
    <name type="common">Pinecone-like raceme dendrobium</name>
    <name type="synonym">Orchid</name>
    <dbReference type="NCBI Taxonomy" id="117978"/>
    <lineage>
        <taxon>Eukaryota</taxon>
        <taxon>Viridiplantae</taxon>
        <taxon>Streptophyta</taxon>
        <taxon>Embryophyta</taxon>
        <taxon>Tracheophyta</taxon>
        <taxon>Spermatophyta</taxon>
        <taxon>Magnoliopsida</taxon>
        <taxon>Liliopsida</taxon>
        <taxon>Asparagales</taxon>
        <taxon>Orchidaceae</taxon>
        <taxon>Epidendroideae</taxon>
        <taxon>Malaxideae</taxon>
        <taxon>Dendrobiinae</taxon>
        <taxon>Dendrobium</taxon>
    </lineage>
</organism>
<keyword evidence="2" id="KW-0472">Membrane</keyword>
<evidence type="ECO:0000313" key="3">
    <source>
        <dbReference type="EMBL" id="KAL0904891.1"/>
    </source>
</evidence>
<name>A0ABD0TYY9_DENTH</name>
<comment type="caution">
    <text evidence="3">The sequence shown here is derived from an EMBL/GenBank/DDBJ whole genome shotgun (WGS) entry which is preliminary data.</text>
</comment>
<feature type="compositionally biased region" description="Basic and acidic residues" evidence="1">
    <location>
        <begin position="1"/>
        <end position="13"/>
    </location>
</feature>
<keyword evidence="4" id="KW-1185">Reference proteome</keyword>
<sequence length="94" mass="10856">MSEAVRDSPDHGRGSSPYNRSEQSPYDRYHRLSLISIDAIYRSLNLLPYDNPNDSDYDLYLSLKWAQLQFSIVFGVQLLLRSAFHVFITMLVGN</sequence>
<gene>
    <name evidence="3" type="ORF">M5K25_027051</name>
</gene>
<keyword evidence="2" id="KW-0812">Transmembrane</keyword>